<dbReference type="InterPro" id="IPR018114">
    <property type="entry name" value="TRYPSIN_HIS"/>
</dbReference>
<dbReference type="InterPro" id="IPR001254">
    <property type="entry name" value="Trypsin_dom"/>
</dbReference>
<keyword evidence="6" id="KW-0732">Signal</keyword>
<sequence length="291" mass="30255">MRALLLVGLALVASAAAFAEVGAGYHQEVGIPLYEKLKAAEEKLLAETAQNRVVGGSVAPNNAHPYFAGLLISLVGITGGNSVCGASLLSANRLVTAAHCWFDGRNQGWQVVVVLGTNQLFSGGTRITTTNVVMHPQYNANNINNDIAMIRLPSNVGFSNSIRSIALPTGVDLWQTFAGNWAVVAGFGRTSDNQSGASSVISHVNVQVVNEIDCQAIYSPQFVTHSTICTSGRGGVGACIGDSGGPLILNRSGTPILIGVVSFVSAAGCQAGLPSAYARVTSFNSWILQQL</sequence>
<evidence type="ECO:0000256" key="6">
    <source>
        <dbReference type="SAM" id="SignalP"/>
    </source>
</evidence>
<dbReference type="EMBL" id="FJ205439">
    <property type="protein sequence ID" value="ADM35108.1"/>
    <property type="molecule type" value="mRNA"/>
</dbReference>
<dbReference type="InterPro" id="IPR001314">
    <property type="entry name" value="Peptidase_S1A"/>
</dbReference>
<evidence type="ECO:0000256" key="2">
    <source>
        <dbReference type="ARBA" id="ARBA00022801"/>
    </source>
</evidence>
<dbReference type="PROSITE" id="PS50240">
    <property type="entry name" value="TRYPSIN_DOM"/>
    <property type="match status" value="1"/>
</dbReference>
<dbReference type="GO" id="GO:0004252">
    <property type="term" value="F:serine-type endopeptidase activity"/>
    <property type="evidence" value="ECO:0007669"/>
    <property type="project" value="InterPro"/>
</dbReference>
<keyword evidence="2 5" id="KW-0378">Hydrolase</keyword>
<dbReference type="InterPro" id="IPR051333">
    <property type="entry name" value="CLIP_Serine_Protease"/>
</dbReference>
<dbReference type="PROSITE" id="PS00134">
    <property type="entry name" value="TRYPSIN_HIS"/>
    <property type="match status" value="1"/>
</dbReference>
<evidence type="ECO:0000256" key="5">
    <source>
        <dbReference type="RuleBase" id="RU363034"/>
    </source>
</evidence>
<accession>E0W9N7</accession>
<gene>
    <name evidence="8" type="primary">SP41</name>
</gene>
<dbReference type="Pfam" id="PF00089">
    <property type="entry name" value="Trypsin"/>
    <property type="match status" value="1"/>
</dbReference>
<proteinExistence type="evidence at transcript level"/>
<feature type="signal peptide" evidence="6">
    <location>
        <begin position="1"/>
        <end position="19"/>
    </location>
</feature>
<dbReference type="PROSITE" id="PS00135">
    <property type="entry name" value="TRYPSIN_SER"/>
    <property type="match status" value="1"/>
</dbReference>
<dbReference type="CDD" id="cd00190">
    <property type="entry name" value="Tryp_SPc"/>
    <property type="match status" value="1"/>
</dbReference>
<dbReference type="InterPro" id="IPR033116">
    <property type="entry name" value="TRYPSIN_SER"/>
</dbReference>
<dbReference type="PANTHER" id="PTHR24260:SF134">
    <property type="entry name" value="AT07769P-RELATED"/>
    <property type="match status" value="1"/>
</dbReference>
<dbReference type="FunFam" id="2.40.10.10:FF:000034">
    <property type="entry name" value="Eupolytin"/>
    <property type="match status" value="1"/>
</dbReference>
<dbReference type="PANTHER" id="PTHR24260">
    <property type="match status" value="1"/>
</dbReference>
<dbReference type="GO" id="GO:0006508">
    <property type="term" value="P:proteolysis"/>
    <property type="evidence" value="ECO:0007669"/>
    <property type="project" value="UniProtKB-KW"/>
</dbReference>
<dbReference type="InterPro" id="IPR043504">
    <property type="entry name" value="Peptidase_S1_PA_chymotrypsin"/>
</dbReference>
<name>E0W9N7_9NEOP</name>
<evidence type="ECO:0000256" key="1">
    <source>
        <dbReference type="ARBA" id="ARBA00022670"/>
    </source>
</evidence>
<dbReference type="SMART" id="SM00020">
    <property type="entry name" value="Tryp_SPc"/>
    <property type="match status" value="1"/>
</dbReference>
<dbReference type="SUPFAM" id="SSF50494">
    <property type="entry name" value="Trypsin-like serine proteases"/>
    <property type="match status" value="1"/>
</dbReference>
<feature type="domain" description="Peptidase S1" evidence="7">
    <location>
        <begin position="53"/>
        <end position="291"/>
    </location>
</feature>
<dbReference type="InterPro" id="IPR009003">
    <property type="entry name" value="Peptidase_S1_PA"/>
</dbReference>
<keyword evidence="1 5" id="KW-0645">Protease</keyword>
<protein>
    <submittedName>
        <fullName evidence="8">Serine protease 41</fullName>
    </submittedName>
</protein>
<dbReference type="AlphaFoldDB" id="E0W9N7"/>
<feature type="chain" id="PRO_5003142318" evidence="6">
    <location>
        <begin position="20"/>
        <end position="291"/>
    </location>
</feature>
<evidence type="ECO:0000256" key="4">
    <source>
        <dbReference type="ARBA" id="ARBA00023157"/>
    </source>
</evidence>
<dbReference type="PRINTS" id="PR00722">
    <property type="entry name" value="CHYMOTRYPSIN"/>
</dbReference>
<evidence type="ECO:0000313" key="8">
    <source>
        <dbReference type="EMBL" id="ADM35108.1"/>
    </source>
</evidence>
<dbReference type="MEROPS" id="S01.040"/>
<dbReference type="Gene3D" id="2.40.10.10">
    <property type="entry name" value="Trypsin-like serine proteases"/>
    <property type="match status" value="1"/>
</dbReference>
<keyword evidence="4" id="KW-1015">Disulfide bond</keyword>
<evidence type="ECO:0000259" key="7">
    <source>
        <dbReference type="PROSITE" id="PS50240"/>
    </source>
</evidence>
<reference evidence="8" key="1">
    <citation type="journal article" date="2010" name="Arch. Insect Biochem. Physiol.">
        <title>Characterization of the Mamestra configurata (Lepidoptera: Noctuidae) larval midgut protease complement and adaptation to feeding on artificial diet, Brassica species, and protease inhibitor.</title>
        <authorList>
            <person name="Erlandson M.A."/>
            <person name="Hegedus D.D."/>
            <person name="Baldwin D."/>
            <person name="Noakes A."/>
            <person name="Toprak U."/>
        </authorList>
    </citation>
    <scope>NUCLEOTIDE SEQUENCE</scope>
</reference>
<evidence type="ECO:0000256" key="3">
    <source>
        <dbReference type="ARBA" id="ARBA00022825"/>
    </source>
</evidence>
<organism evidence="8">
    <name type="scientific">Mamestra configurata</name>
    <name type="common">bertha armyworm</name>
    <dbReference type="NCBI Taxonomy" id="174822"/>
    <lineage>
        <taxon>Eukaryota</taxon>
        <taxon>Metazoa</taxon>
        <taxon>Ecdysozoa</taxon>
        <taxon>Arthropoda</taxon>
        <taxon>Hexapoda</taxon>
        <taxon>Insecta</taxon>
        <taxon>Pterygota</taxon>
        <taxon>Neoptera</taxon>
        <taxon>Endopterygota</taxon>
        <taxon>Lepidoptera</taxon>
        <taxon>Glossata</taxon>
        <taxon>Ditrysia</taxon>
        <taxon>Noctuoidea</taxon>
        <taxon>Noctuidae</taxon>
        <taxon>Noctuinae</taxon>
        <taxon>Hadenini</taxon>
        <taxon>Mamestra</taxon>
    </lineage>
</organism>
<keyword evidence="3 5" id="KW-0720">Serine protease</keyword>